<evidence type="ECO:0008006" key="3">
    <source>
        <dbReference type="Google" id="ProtNLM"/>
    </source>
</evidence>
<reference evidence="1 2" key="1">
    <citation type="submission" date="2015-08" db="EMBL/GenBank/DDBJ databases">
        <authorList>
            <person name="Babu N.S."/>
            <person name="Beckwith C.J."/>
            <person name="Beseler K.G."/>
            <person name="Brison A."/>
            <person name="Carone J.V."/>
            <person name="Caskin T.P."/>
            <person name="Diamond M."/>
            <person name="Durham M.E."/>
            <person name="Foxe J.M."/>
            <person name="Go M."/>
            <person name="Henderson B.A."/>
            <person name="Jones I.B."/>
            <person name="McGettigan J.A."/>
            <person name="Micheletti S.J."/>
            <person name="Nasrallah M.E."/>
            <person name="Ortiz D."/>
            <person name="Piller C.R."/>
            <person name="Privatt S.R."/>
            <person name="Schneider S.L."/>
            <person name="Sharp S."/>
            <person name="Smith T.C."/>
            <person name="Stanton J.D."/>
            <person name="Ullery H.E."/>
            <person name="Wilson R.J."/>
            <person name="Serrano M.G."/>
            <person name="Buck G."/>
            <person name="Lee V."/>
            <person name="Wang Y."/>
            <person name="Carvalho R."/>
            <person name="Voegtly L."/>
            <person name="Shi R."/>
            <person name="Duckworth R."/>
            <person name="Johnson A."/>
            <person name="Loviza R."/>
            <person name="Walstead R."/>
            <person name="Shah Z."/>
            <person name="Kiflezghi M."/>
            <person name="Wade K."/>
            <person name="Ball S.L."/>
            <person name="Bradley K.W."/>
            <person name="Asai D.J."/>
            <person name="Bowman C.A."/>
            <person name="Russell D.A."/>
            <person name="Pope W.H."/>
            <person name="Jacobs-Sera D."/>
            <person name="Hendrix R.W."/>
            <person name="Hatfull G.F."/>
        </authorList>
    </citation>
    <scope>NUCLEOTIDE SEQUENCE [LARGE SCALE GENOMIC DNA]</scope>
    <source>
        <strain evidence="1 2">DSM 27710</strain>
    </source>
</reference>
<dbReference type="GO" id="GO:0030246">
    <property type="term" value="F:carbohydrate binding"/>
    <property type="evidence" value="ECO:0007669"/>
    <property type="project" value="InterPro"/>
</dbReference>
<evidence type="ECO:0000313" key="2">
    <source>
        <dbReference type="Proteomes" id="UP000055590"/>
    </source>
</evidence>
<dbReference type="RefSeq" id="WP_050725994.1">
    <property type="nucleotide sequence ID" value="NZ_CP012332.1"/>
</dbReference>
<gene>
    <name evidence="1" type="ORF">AKJ08_2109</name>
</gene>
<name>A0A0K1PE03_9BACT</name>
<organism evidence="1 2">
    <name type="scientific">Vulgatibacter incomptus</name>
    <dbReference type="NCBI Taxonomy" id="1391653"/>
    <lineage>
        <taxon>Bacteria</taxon>
        <taxon>Pseudomonadati</taxon>
        <taxon>Myxococcota</taxon>
        <taxon>Myxococcia</taxon>
        <taxon>Myxococcales</taxon>
        <taxon>Cystobacterineae</taxon>
        <taxon>Vulgatibacteraceae</taxon>
        <taxon>Vulgatibacter</taxon>
    </lineage>
</organism>
<dbReference type="InterPro" id="IPR013784">
    <property type="entry name" value="Carb-bd-like_fold"/>
</dbReference>
<dbReference type="Proteomes" id="UP000055590">
    <property type="component" value="Chromosome"/>
</dbReference>
<sequence length="1007" mass="105631">MHRFLVAATGCLALVLGACGGSKNEGGGGGGSGGTDDPTCEIDLASYTVREGEGTASIRQIKGGADLVEGAASRGRVGDWLLENGKIRAVVQGVHKGFGADALGGKLVDVDIARPSGEGKDVLGAVSPLFNFGRTLAPKDEKSFTVVADGKDGKAVVLKVEGADALHPGVDLVRSVNGSFTGSAKLMVDPKAELGEDVTVTQYYILAPGAHRIRSVTAFCNAGEVTKVIPVGDLVEPGTIEDRFSPSGWGAAAERDDVPWIAFQGDDSAYALVPGDGKGPNLLVSTDGFIASVQGSNSLQPYTKPLDPQKAPKGAVVVPPEKSAIYERSIVVGTSISDVTEGIFAMRREQTGRVTGKVTGGYEGAGARVAVVDEGQIVTVFTADAEGRFDAIVPVGTYTLSASLPGLVSPAVEATISSENDANVTLELPAAGRFWVKMRAYDPRNVEAAPSIPGRVVVRCKNGPCPSREGEWLFRDMETVRYPADTVAYVGYTVGPPMVVDLPVGSYDYILSGGPEYESYPMSFASDGKGMPITVTAGQLTPPPPPPELGVPAQPAMGIVARIVNTKGWISTDLRARSNDSRGTQVSRLSRVQGLVGDGIELAISADTDRVTDLGPTAELLEANRWVRTVTGSEMAPTGLGRMTVFPLNADSTLPGNGAIAWTGADGLLLSPNALFESALGRDAKVILINNARGPGGLFTNLKLDTDTLATHADPGTLGMMQVDGASSDDTGLFSKNFHALEVMGSSDPAMFKTMMNDWLTFLSQGLVVTGTASSGANGRVNPSPGTPRTWVYVGDGKDTADKVEMDTFYQSLKAGRVVAGNGPFITVKASSGGNTVGPGEVLASNGALVRLDVTVQSPMWMKYNRIEVYSHKAGREAAGGMPNESWPIDSVATQADGSGARFEVDMTTTDGNEFEDFVDSEGLITQRQKKMINKSFTFQPEADTYYVVVVRTVTDTRDGLRVMEPVPADLAPLFFDGEKGVRPMAFANPVYIDVDGGGYNNFPAGR</sequence>
<dbReference type="Gene3D" id="2.60.40.1120">
    <property type="entry name" value="Carboxypeptidase-like, regulatory domain"/>
    <property type="match status" value="1"/>
</dbReference>
<evidence type="ECO:0000313" key="1">
    <source>
        <dbReference type="EMBL" id="AKU91722.1"/>
    </source>
</evidence>
<dbReference type="PROSITE" id="PS51257">
    <property type="entry name" value="PROKAR_LIPOPROTEIN"/>
    <property type="match status" value="1"/>
</dbReference>
<dbReference type="AlphaFoldDB" id="A0A0K1PE03"/>
<proteinExistence type="predicted"/>
<accession>A0A0K1PE03</accession>
<dbReference type="SUPFAM" id="SSF49452">
    <property type="entry name" value="Starch-binding domain-like"/>
    <property type="match status" value="1"/>
</dbReference>
<dbReference type="STRING" id="1391653.AKJ08_2109"/>
<dbReference type="OrthoDB" id="5525048at2"/>
<dbReference type="EMBL" id="CP012332">
    <property type="protein sequence ID" value="AKU91722.1"/>
    <property type="molecule type" value="Genomic_DNA"/>
</dbReference>
<dbReference type="KEGG" id="vin:AKJ08_2109"/>
<keyword evidence="2" id="KW-1185">Reference proteome</keyword>
<protein>
    <recommendedName>
        <fullName evidence="3">Carboxypeptidase regulatory-like domain-containing protein</fullName>
    </recommendedName>
</protein>